<name>A0A842HDF5_9BACT</name>
<sequence length="162" mass="18589">MNFLHSYWRMPYIEVPKPEGGEHNPFVSIPLEEDDRKVLIVLRSSLCYLVLNKFPYNAGHLLVVPYREVSRLDELTAEEKADFFETIIKGQQILEQAIRPDGFNVGFNLGRAAGAGIPSHIHCHIVPRWNGDTNFMPVLGETKVLPESLDAMWQRLRQFVTE</sequence>
<dbReference type="PANTHER" id="PTHR42997:SF1">
    <property type="entry name" value="AP-4-A PHOSPHORYLASE"/>
    <property type="match status" value="1"/>
</dbReference>
<evidence type="ECO:0000256" key="1">
    <source>
        <dbReference type="ARBA" id="ARBA00022741"/>
    </source>
</evidence>
<reference evidence="6 7" key="1">
    <citation type="submission" date="2020-07" db="EMBL/GenBank/DDBJ databases">
        <authorList>
            <person name="Feng X."/>
        </authorList>
    </citation>
    <scope>NUCLEOTIDE SEQUENCE [LARGE SCALE GENOMIC DNA]</scope>
    <source>
        <strain evidence="6 7">JCM31066</strain>
    </source>
</reference>
<feature type="short sequence motif" description="Histidine triad motif" evidence="4">
    <location>
        <begin position="120"/>
        <end position="124"/>
    </location>
</feature>
<evidence type="ECO:0000313" key="6">
    <source>
        <dbReference type="EMBL" id="MBC2594229.1"/>
    </source>
</evidence>
<dbReference type="RefSeq" id="WP_185675211.1">
    <property type="nucleotide sequence ID" value="NZ_JACHVB010000020.1"/>
</dbReference>
<feature type="binding site" evidence="3">
    <location>
        <position position="124"/>
    </location>
    <ligand>
        <name>substrate</name>
    </ligand>
</feature>
<dbReference type="InterPro" id="IPR039383">
    <property type="entry name" value="FHIT"/>
</dbReference>
<feature type="active site" description="Tele-AMP-histidine intermediate" evidence="2">
    <location>
        <position position="122"/>
    </location>
</feature>
<dbReference type="Pfam" id="PF01230">
    <property type="entry name" value="HIT"/>
    <property type="match status" value="1"/>
</dbReference>
<gene>
    <name evidence="6" type="ORF">H5P28_08130</name>
</gene>
<proteinExistence type="predicted"/>
<evidence type="ECO:0000256" key="2">
    <source>
        <dbReference type="PIRSR" id="PIRSR639383-1"/>
    </source>
</evidence>
<dbReference type="InterPro" id="IPR052908">
    <property type="entry name" value="AP-4-A_phosphorylase"/>
</dbReference>
<keyword evidence="7" id="KW-1185">Reference proteome</keyword>
<dbReference type="PANTHER" id="PTHR42997">
    <property type="entry name" value="HIT FAMILY HYDROLASE"/>
    <property type="match status" value="1"/>
</dbReference>
<dbReference type="PROSITE" id="PS51084">
    <property type="entry name" value="HIT_2"/>
    <property type="match status" value="1"/>
</dbReference>
<dbReference type="CDD" id="cd01275">
    <property type="entry name" value="FHIT"/>
    <property type="match status" value="1"/>
</dbReference>
<dbReference type="GO" id="GO:0003824">
    <property type="term" value="F:catalytic activity"/>
    <property type="evidence" value="ECO:0007669"/>
    <property type="project" value="InterPro"/>
</dbReference>
<evidence type="ECO:0000256" key="3">
    <source>
        <dbReference type="PIRSR" id="PIRSR639383-2"/>
    </source>
</evidence>
<protein>
    <submittedName>
        <fullName evidence="6">HIT domain-containing protein</fullName>
    </submittedName>
</protein>
<evidence type="ECO:0000313" key="7">
    <source>
        <dbReference type="Proteomes" id="UP000546464"/>
    </source>
</evidence>
<dbReference type="EMBL" id="JACHVB010000020">
    <property type="protein sequence ID" value="MBC2594229.1"/>
    <property type="molecule type" value="Genomic_DNA"/>
</dbReference>
<feature type="domain" description="HIT" evidence="5">
    <location>
        <begin position="25"/>
        <end position="135"/>
    </location>
</feature>
<evidence type="ECO:0000259" key="5">
    <source>
        <dbReference type="PROSITE" id="PS51084"/>
    </source>
</evidence>
<dbReference type="AlphaFoldDB" id="A0A842HDF5"/>
<keyword evidence="1" id="KW-0547">Nucleotide-binding</keyword>
<comment type="caution">
    <text evidence="6">The sequence shown here is derived from an EMBL/GenBank/DDBJ whole genome shotgun (WGS) entry which is preliminary data.</text>
</comment>
<dbReference type="SUPFAM" id="SSF54197">
    <property type="entry name" value="HIT-like"/>
    <property type="match status" value="1"/>
</dbReference>
<dbReference type="InterPro" id="IPR036265">
    <property type="entry name" value="HIT-like_sf"/>
</dbReference>
<dbReference type="GO" id="GO:0000166">
    <property type="term" value="F:nucleotide binding"/>
    <property type="evidence" value="ECO:0007669"/>
    <property type="project" value="UniProtKB-KW"/>
</dbReference>
<evidence type="ECO:0000256" key="4">
    <source>
        <dbReference type="PROSITE-ProRule" id="PRU00464"/>
    </source>
</evidence>
<accession>A0A842HDF5</accession>
<dbReference type="Gene3D" id="3.30.428.10">
    <property type="entry name" value="HIT-like"/>
    <property type="match status" value="1"/>
</dbReference>
<dbReference type="Proteomes" id="UP000546464">
    <property type="component" value="Unassembled WGS sequence"/>
</dbReference>
<organism evidence="6 7">
    <name type="scientific">Ruficoccus amylovorans</name>
    <dbReference type="NCBI Taxonomy" id="1804625"/>
    <lineage>
        <taxon>Bacteria</taxon>
        <taxon>Pseudomonadati</taxon>
        <taxon>Verrucomicrobiota</taxon>
        <taxon>Opitutia</taxon>
        <taxon>Puniceicoccales</taxon>
        <taxon>Cerasicoccaceae</taxon>
        <taxon>Ruficoccus</taxon>
    </lineage>
</organism>
<feature type="binding site" evidence="3">
    <location>
        <position position="52"/>
    </location>
    <ligand>
        <name>substrate</name>
    </ligand>
</feature>
<dbReference type="InterPro" id="IPR011146">
    <property type="entry name" value="HIT-like"/>
</dbReference>